<comment type="subcellular location">
    <subcellularLocation>
        <location evidence="1">Membrane</location>
        <topology evidence="1">Multi-pass membrane protein</topology>
    </subcellularLocation>
</comment>
<feature type="transmembrane region" description="Helical" evidence="5">
    <location>
        <begin position="119"/>
        <end position="139"/>
    </location>
</feature>
<feature type="transmembrane region" description="Helical" evidence="5">
    <location>
        <begin position="177"/>
        <end position="195"/>
    </location>
</feature>
<proteinExistence type="predicted"/>
<feature type="transmembrane region" description="Helical" evidence="5">
    <location>
        <begin position="328"/>
        <end position="351"/>
    </location>
</feature>
<feature type="transmembrane region" description="Helical" evidence="5">
    <location>
        <begin position="409"/>
        <end position="430"/>
    </location>
</feature>
<evidence type="ECO:0000256" key="2">
    <source>
        <dbReference type="ARBA" id="ARBA00022692"/>
    </source>
</evidence>
<sequence length="508" mass="56390">MLANSVLGKLYGFWLCSAIFNLLRGIYRPFARAFHESAIIRFLGRAPKVELWYANSLTGRAISAVWGLLLRVFSKLMAALRRPASGSFVVRCCSGSYFCNFEFLMCAGFFVMFCAPHSFWSNSYGLLMAAGLFGLYFLMAAAGAREAVSPLALGFPFLLFVISVPLSLIFTSDMGDSLRVGMFFAAAFLFAYVFMAELSDASRLERLERWIYAAVLMTALYAFYQRVVGVEVSASLTDLSLNTGVPGRVYSTLDNANNYAEFLVLFTPLCVAWAMQRRRPTARFLACCGIALPLLALVMTYSRSGWLSIAAAALVFVYYLDKRLIPPAFVVCILAIPFLPDSIMTRLLTIFNPADSSASFRILVWQGVLDLLADFGFTGIGMGPYTFANIFPLYAVNEHTTAVVHSQMLYLELFLEWGALGFIGFMWLMLRHVKDSAFAITRERDKSLRLGLTATLSGFCGIAVLSVFEYIWYYPRILFAFFILLGAALGLMRAAKAGNKLKGDADAR</sequence>
<reference evidence="7" key="2">
    <citation type="journal article" date="2021" name="PeerJ">
        <title>Extensive microbial diversity within the chicken gut microbiome revealed by metagenomics and culture.</title>
        <authorList>
            <person name="Gilroy R."/>
            <person name="Ravi A."/>
            <person name="Getino M."/>
            <person name="Pursley I."/>
            <person name="Horton D.L."/>
            <person name="Alikhan N.F."/>
            <person name="Baker D."/>
            <person name="Gharbi K."/>
            <person name="Hall N."/>
            <person name="Watson M."/>
            <person name="Adriaenssens E.M."/>
            <person name="Foster-Nyarko E."/>
            <person name="Jarju S."/>
            <person name="Secka A."/>
            <person name="Antonio M."/>
            <person name="Oren A."/>
            <person name="Chaudhuri R.R."/>
            <person name="La Ragione R."/>
            <person name="Hildebrand F."/>
            <person name="Pallen M.J."/>
        </authorList>
    </citation>
    <scope>NUCLEOTIDE SEQUENCE</scope>
    <source>
        <strain evidence="7">ChiHjej10B9-9673</strain>
    </source>
</reference>
<dbReference type="InterPro" id="IPR007016">
    <property type="entry name" value="O-antigen_ligase-rel_domated"/>
</dbReference>
<evidence type="ECO:0000256" key="1">
    <source>
        <dbReference type="ARBA" id="ARBA00004141"/>
    </source>
</evidence>
<keyword evidence="2 5" id="KW-0812">Transmembrane</keyword>
<dbReference type="PANTHER" id="PTHR37422">
    <property type="entry name" value="TEICHURONIC ACID BIOSYNTHESIS PROTEIN TUAE"/>
    <property type="match status" value="1"/>
</dbReference>
<feature type="domain" description="O-antigen ligase-related" evidence="6">
    <location>
        <begin position="290"/>
        <end position="426"/>
    </location>
</feature>
<keyword evidence="3 5" id="KW-1133">Transmembrane helix</keyword>
<dbReference type="Proteomes" id="UP000824001">
    <property type="component" value="Unassembled WGS sequence"/>
</dbReference>
<evidence type="ECO:0000313" key="7">
    <source>
        <dbReference type="EMBL" id="HIS66792.1"/>
    </source>
</evidence>
<protein>
    <submittedName>
        <fullName evidence="7">O-antigen ligase family protein</fullName>
    </submittedName>
</protein>
<feature type="transmembrane region" description="Helical" evidence="5">
    <location>
        <begin position="12"/>
        <end position="31"/>
    </location>
</feature>
<dbReference type="GO" id="GO:0016874">
    <property type="term" value="F:ligase activity"/>
    <property type="evidence" value="ECO:0007669"/>
    <property type="project" value="UniProtKB-KW"/>
</dbReference>
<dbReference type="Pfam" id="PF04932">
    <property type="entry name" value="Wzy_C"/>
    <property type="match status" value="1"/>
</dbReference>
<keyword evidence="4 5" id="KW-0472">Membrane</keyword>
<gene>
    <name evidence="7" type="ORF">IAC18_04435</name>
</gene>
<dbReference type="EMBL" id="DVJK01000122">
    <property type="protein sequence ID" value="HIS66792.1"/>
    <property type="molecule type" value="Genomic_DNA"/>
</dbReference>
<evidence type="ECO:0000256" key="5">
    <source>
        <dbReference type="SAM" id="Phobius"/>
    </source>
</evidence>
<reference evidence="7" key="1">
    <citation type="submission" date="2020-10" db="EMBL/GenBank/DDBJ databases">
        <authorList>
            <person name="Gilroy R."/>
        </authorList>
    </citation>
    <scope>NUCLEOTIDE SEQUENCE</scope>
    <source>
        <strain evidence="7">ChiHjej10B9-9673</strain>
    </source>
</reference>
<feature type="transmembrane region" description="Helical" evidence="5">
    <location>
        <begin position="94"/>
        <end position="113"/>
    </location>
</feature>
<dbReference type="PANTHER" id="PTHR37422:SF13">
    <property type="entry name" value="LIPOPOLYSACCHARIDE BIOSYNTHESIS PROTEIN PA4999-RELATED"/>
    <property type="match status" value="1"/>
</dbReference>
<evidence type="ECO:0000313" key="8">
    <source>
        <dbReference type="Proteomes" id="UP000824001"/>
    </source>
</evidence>
<evidence type="ECO:0000259" key="6">
    <source>
        <dbReference type="Pfam" id="PF04932"/>
    </source>
</evidence>
<organism evidence="7 8">
    <name type="scientific">Candidatus Scatomorpha merdipullorum</name>
    <dbReference type="NCBI Taxonomy" id="2840927"/>
    <lineage>
        <taxon>Bacteria</taxon>
        <taxon>Bacillati</taxon>
        <taxon>Bacillota</taxon>
        <taxon>Clostridia</taxon>
        <taxon>Eubacteriales</taxon>
        <taxon>Candidatus Scatomorpha</taxon>
    </lineage>
</organism>
<keyword evidence="7" id="KW-0436">Ligase</keyword>
<name>A0A9D1FD24_9FIRM</name>
<evidence type="ECO:0000256" key="3">
    <source>
        <dbReference type="ARBA" id="ARBA00022989"/>
    </source>
</evidence>
<dbReference type="InterPro" id="IPR051533">
    <property type="entry name" value="WaaL-like"/>
</dbReference>
<comment type="caution">
    <text evidence="7">The sequence shown here is derived from an EMBL/GenBank/DDBJ whole genome shotgun (WGS) entry which is preliminary data.</text>
</comment>
<accession>A0A9D1FD24</accession>
<feature type="transmembrane region" description="Helical" evidence="5">
    <location>
        <begin position="450"/>
        <end position="471"/>
    </location>
</feature>
<feature type="transmembrane region" description="Helical" evidence="5">
    <location>
        <begin position="151"/>
        <end position="171"/>
    </location>
</feature>
<evidence type="ECO:0000256" key="4">
    <source>
        <dbReference type="ARBA" id="ARBA00023136"/>
    </source>
</evidence>
<dbReference type="AlphaFoldDB" id="A0A9D1FD24"/>
<feature type="transmembrane region" description="Helical" evidence="5">
    <location>
        <begin position="51"/>
        <end position="73"/>
    </location>
</feature>
<feature type="transmembrane region" description="Helical" evidence="5">
    <location>
        <begin position="207"/>
        <end position="224"/>
    </location>
</feature>
<dbReference type="GO" id="GO:0016020">
    <property type="term" value="C:membrane"/>
    <property type="evidence" value="ECO:0007669"/>
    <property type="project" value="UniProtKB-SubCell"/>
</dbReference>
<feature type="transmembrane region" description="Helical" evidence="5">
    <location>
        <begin position="477"/>
        <end position="495"/>
    </location>
</feature>
<feature type="transmembrane region" description="Helical" evidence="5">
    <location>
        <begin position="282"/>
        <end position="299"/>
    </location>
</feature>